<gene>
    <name evidence="3" type="ORF">FJAP1339_LOCUS5410</name>
</gene>
<evidence type="ECO:0008006" key="4">
    <source>
        <dbReference type="Google" id="ProtNLM"/>
    </source>
</evidence>
<proteinExistence type="predicted"/>
<keyword evidence="2" id="KW-1133">Transmembrane helix</keyword>
<evidence type="ECO:0000256" key="2">
    <source>
        <dbReference type="SAM" id="Phobius"/>
    </source>
</evidence>
<protein>
    <recommendedName>
        <fullName evidence="4">Transmembrane protein</fullName>
    </recommendedName>
</protein>
<keyword evidence="2" id="KW-0812">Transmembrane</keyword>
<organism evidence="3">
    <name type="scientific">Fibrocapsa japonica</name>
    <dbReference type="NCBI Taxonomy" id="94617"/>
    <lineage>
        <taxon>Eukaryota</taxon>
        <taxon>Sar</taxon>
        <taxon>Stramenopiles</taxon>
        <taxon>Ochrophyta</taxon>
        <taxon>Raphidophyceae</taxon>
        <taxon>Chattonellales</taxon>
        <taxon>Chattonellaceae</taxon>
        <taxon>Fibrocapsa</taxon>
    </lineage>
</organism>
<name>A0A7S2XXI1_9STRA</name>
<feature type="transmembrane region" description="Helical" evidence="2">
    <location>
        <begin position="23"/>
        <end position="42"/>
    </location>
</feature>
<accession>A0A7S2XXI1</accession>
<feature type="region of interest" description="Disordered" evidence="1">
    <location>
        <begin position="76"/>
        <end position="110"/>
    </location>
</feature>
<dbReference type="AlphaFoldDB" id="A0A7S2XXI1"/>
<reference evidence="3" key="1">
    <citation type="submission" date="2021-01" db="EMBL/GenBank/DDBJ databases">
        <authorList>
            <person name="Corre E."/>
            <person name="Pelletier E."/>
            <person name="Niang G."/>
            <person name="Scheremetjew M."/>
            <person name="Finn R."/>
            <person name="Kale V."/>
            <person name="Holt S."/>
            <person name="Cochrane G."/>
            <person name="Meng A."/>
            <person name="Brown T."/>
            <person name="Cohen L."/>
        </authorList>
    </citation>
    <scope>NUCLEOTIDE SEQUENCE</scope>
    <source>
        <strain evidence="3">CCMP1661</strain>
    </source>
</reference>
<evidence type="ECO:0000313" key="3">
    <source>
        <dbReference type="EMBL" id="CAD9862878.1"/>
    </source>
</evidence>
<evidence type="ECO:0000256" key="1">
    <source>
        <dbReference type="SAM" id="MobiDB-lite"/>
    </source>
</evidence>
<keyword evidence="2" id="KW-0472">Membrane</keyword>
<sequence>MFSLEYKAYPNADTSIRSDRKPAFLLAVALTMLVAVMCLVSNETRSNLRAGRITQVSTVNTQTTSRSLEEAFRLLKERKENKHTAKKMGAQGSDSSNNEDDEAQEENSEQ</sequence>
<feature type="compositionally biased region" description="Acidic residues" evidence="1">
    <location>
        <begin position="97"/>
        <end position="110"/>
    </location>
</feature>
<dbReference type="EMBL" id="HBHR01011225">
    <property type="protein sequence ID" value="CAD9862878.1"/>
    <property type="molecule type" value="Transcribed_RNA"/>
</dbReference>